<dbReference type="EMBL" id="CAEKKB010000002">
    <property type="protein sequence ID" value="CAB4299654.1"/>
    <property type="molecule type" value="Genomic_DNA"/>
</dbReference>
<sequence>MHKVSEPKASTDKQKDFQIKIVIIPQTTISSDCKIILVTYLNLEGQLVMLNLCVVDIHSLSTRHQFHILELEVTKMGGGKDKQHESTDKGLFSFDGGFGAGHYPGSYPPQGYGYPPQAHHGYPSSGGYPPPGYPSNGGYPPVAYPSGYPPAGYPGHSGPYHSGYGSSMGLGGMLAGGVPAYGANHLAHGGHSHGYGYGGGYQGYGGSHGKFKHGKFKGKGKYGKPFGGKFKKWK</sequence>
<evidence type="ECO:0000313" key="2">
    <source>
        <dbReference type="Proteomes" id="UP000507245"/>
    </source>
</evidence>
<name>A0A6J5WK09_PRUAR</name>
<reference evidence="2" key="1">
    <citation type="journal article" date="2020" name="Genome Biol.">
        <title>Gamete binning: chromosome-level and haplotype-resolved genome assembly enabled by high-throughput single-cell sequencing of gamete genomes.</title>
        <authorList>
            <person name="Campoy J.A."/>
            <person name="Sun H."/>
            <person name="Goel M."/>
            <person name="Jiao W.-B."/>
            <person name="Folz-Donahue K."/>
            <person name="Wang N."/>
            <person name="Rubio M."/>
            <person name="Liu C."/>
            <person name="Kukat C."/>
            <person name="Ruiz D."/>
            <person name="Huettel B."/>
            <person name="Schneeberger K."/>
        </authorList>
    </citation>
    <scope>NUCLEOTIDE SEQUENCE [LARGE SCALE GENOMIC DNA]</scope>
    <source>
        <strain evidence="2">cv. Rojo Pasion</strain>
    </source>
</reference>
<protein>
    <recommendedName>
        <fullName evidence="3">Rhodopsin</fullName>
    </recommendedName>
</protein>
<dbReference type="Proteomes" id="UP000507245">
    <property type="component" value="Unassembled WGS sequence"/>
</dbReference>
<dbReference type="AlphaFoldDB" id="A0A6J5WK09"/>
<evidence type="ECO:0000313" key="1">
    <source>
        <dbReference type="EMBL" id="CAB4299654.1"/>
    </source>
</evidence>
<dbReference type="PANTHER" id="PTHR31248:SF24">
    <property type="entry name" value="GLYCINE-RICH PROTEIN A3"/>
    <property type="match status" value="1"/>
</dbReference>
<keyword evidence="2" id="KW-1185">Reference proteome</keyword>
<organism evidence="1 2">
    <name type="scientific">Prunus armeniaca</name>
    <name type="common">Apricot</name>
    <name type="synonym">Armeniaca vulgaris</name>
    <dbReference type="NCBI Taxonomy" id="36596"/>
    <lineage>
        <taxon>Eukaryota</taxon>
        <taxon>Viridiplantae</taxon>
        <taxon>Streptophyta</taxon>
        <taxon>Embryophyta</taxon>
        <taxon>Tracheophyta</taxon>
        <taxon>Spermatophyta</taxon>
        <taxon>Magnoliopsida</taxon>
        <taxon>eudicotyledons</taxon>
        <taxon>Gunneridae</taxon>
        <taxon>Pentapetalae</taxon>
        <taxon>rosids</taxon>
        <taxon>fabids</taxon>
        <taxon>Rosales</taxon>
        <taxon>Rosaceae</taxon>
        <taxon>Amygdaloideae</taxon>
        <taxon>Amygdaleae</taxon>
        <taxon>Prunus</taxon>
    </lineage>
</organism>
<gene>
    <name evidence="1" type="ORF">ORAREDHAP_LOCUS14270</name>
</gene>
<proteinExistence type="predicted"/>
<dbReference type="OrthoDB" id="10598333at2759"/>
<accession>A0A6J5WK09</accession>
<dbReference type="PANTHER" id="PTHR31248">
    <property type="entry name" value="DOMAIN PROTEIN, PUTATIVE (AFU_ORTHOLOGUE AFUA_5G04290)-RELATED"/>
    <property type="match status" value="1"/>
</dbReference>
<evidence type="ECO:0008006" key="3">
    <source>
        <dbReference type="Google" id="ProtNLM"/>
    </source>
</evidence>